<evidence type="ECO:0000313" key="4">
    <source>
        <dbReference type="Proteomes" id="UP001370758"/>
    </source>
</evidence>
<keyword evidence="4" id="KW-1185">Reference proteome</keyword>
<feature type="chain" id="PRO_5043743241" evidence="2">
    <location>
        <begin position="22"/>
        <end position="202"/>
    </location>
</feature>
<accession>A0AAV9VWZ3</accession>
<keyword evidence="1" id="KW-1133">Transmembrane helix</keyword>
<sequence length="202" mass="20427">MKFFTSSIVAFGVFSSFFASAAVIPAGKVEVAALEKRDVDLSVAITVVEAAYAKIQVWTGKINSTIDGLSDPVTTVESTVAAVQINAAIAEITIIIRSAVAEVNGAAPDALGKVLATRQVAPTDLAGAVTLLLLEISGTLNGVITALGLKVLLAGTLGGLVASLSGLLLALIPVVNNLLELVRDLLDGLLLGLSAALAGLII</sequence>
<feature type="transmembrane region" description="Helical" evidence="1">
    <location>
        <begin position="151"/>
        <end position="175"/>
    </location>
</feature>
<gene>
    <name evidence="3" type="ORF">TWF481_010920</name>
</gene>
<feature type="signal peptide" evidence="2">
    <location>
        <begin position="1"/>
        <end position="21"/>
    </location>
</feature>
<evidence type="ECO:0000256" key="2">
    <source>
        <dbReference type="SAM" id="SignalP"/>
    </source>
</evidence>
<evidence type="ECO:0000256" key="1">
    <source>
        <dbReference type="SAM" id="Phobius"/>
    </source>
</evidence>
<protein>
    <submittedName>
        <fullName evidence="3">Uncharacterized protein</fullName>
    </submittedName>
</protein>
<keyword evidence="1" id="KW-0472">Membrane</keyword>
<comment type="caution">
    <text evidence="3">The sequence shown here is derived from an EMBL/GenBank/DDBJ whole genome shotgun (WGS) entry which is preliminary data.</text>
</comment>
<proteinExistence type="predicted"/>
<dbReference type="EMBL" id="JAVHJL010000008">
    <property type="protein sequence ID" value="KAK6498329.1"/>
    <property type="molecule type" value="Genomic_DNA"/>
</dbReference>
<keyword evidence="1" id="KW-0812">Transmembrane</keyword>
<evidence type="ECO:0000313" key="3">
    <source>
        <dbReference type="EMBL" id="KAK6498329.1"/>
    </source>
</evidence>
<dbReference type="Proteomes" id="UP001370758">
    <property type="component" value="Unassembled WGS sequence"/>
</dbReference>
<keyword evidence="2" id="KW-0732">Signal</keyword>
<organism evidence="3 4">
    <name type="scientific">Arthrobotrys musiformis</name>
    <dbReference type="NCBI Taxonomy" id="47236"/>
    <lineage>
        <taxon>Eukaryota</taxon>
        <taxon>Fungi</taxon>
        <taxon>Dikarya</taxon>
        <taxon>Ascomycota</taxon>
        <taxon>Pezizomycotina</taxon>
        <taxon>Orbiliomycetes</taxon>
        <taxon>Orbiliales</taxon>
        <taxon>Orbiliaceae</taxon>
        <taxon>Arthrobotrys</taxon>
    </lineage>
</organism>
<feature type="transmembrane region" description="Helical" evidence="1">
    <location>
        <begin position="125"/>
        <end position="144"/>
    </location>
</feature>
<reference evidence="3 4" key="1">
    <citation type="submission" date="2023-08" db="EMBL/GenBank/DDBJ databases">
        <authorList>
            <person name="Palmer J.M."/>
        </authorList>
    </citation>
    <scope>NUCLEOTIDE SEQUENCE [LARGE SCALE GENOMIC DNA]</scope>
    <source>
        <strain evidence="3 4">TWF481</strain>
    </source>
</reference>
<dbReference type="AlphaFoldDB" id="A0AAV9VWZ3"/>
<name>A0AAV9VWZ3_9PEZI</name>